<evidence type="ECO:0000313" key="3">
    <source>
        <dbReference type="EMBL" id="MCC0179691.1"/>
    </source>
</evidence>
<dbReference type="RefSeq" id="WP_229642789.1">
    <property type="nucleotide sequence ID" value="NZ_JADWDC010000104.1"/>
</dbReference>
<gene>
    <name evidence="3" type="ORF">I4641_22345</name>
</gene>
<evidence type="ECO:0000259" key="2">
    <source>
        <dbReference type="Pfam" id="PF20429"/>
    </source>
</evidence>
<dbReference type="Proteomes" id="UP000729733">
    <property type="component" value="Unassembled WGS sequence"/>
</dbReference>
<feature type="domain" description="RNA-binding protein Tab2-like N-terminal" evidence="1">
    <location>
        <begin position="3"/>
        <end position="109"/>
    </location>
</feature>
<dbReference type="InterPro" id="IPR046760">
    <property type="entry name" value="Tab2-like_N"/>
</dbReference>
<evidence type="ECO:0000259" key="1">
    <source>
        <dbReference type="Pfam" id="PF06485"/>
    </source>
</evidence>
<accession>A0A964BW71</accession>
<dbReference type="AlphaFoldDB" id="A0A964BW71"/>
<sequence length="285" mass="32661">MVIWQVDFYYLPEQIGAERLWELTICELINTTKDKKTDKVYSVQCYSSQANTQWLVEKISEIAHNKLPDTIQVFRPQTLGLISSAAKQLNIKVEATRNTSTLKQVLKEKHRDKYPNYNPTKLDKPVPQPLPENLWGDKWQIANIQANQIVELFRDRPIPICRLPESLFPINLGIASDLPIPGVVVYGGRKSMQIAQWIEQQNPAFLNYIPTEIGKSGGFILETGLVDRWVFNTFESEQAAQIARSYEQKKQAVGGLHFILIQPDDSGITHTAFWLLKQERISQKL</sequence>
<reference evidence="3" key="1">
    <citation type="journal article" date="2021" name="Antonie Van Leeuwenhoek">
        <title>Draft genome and description of Waterburya agarophytonicola gen. nov. sp. nov. (Pleurocapsales, Cyanobacteria): a seaweed symbiont.</title>
        <authorList>
            <person name="Bonthond G."/>
            <person name="Shalygin S."/>
            <person name="Bayer T."/>
            <person name="Weinberger F."/>
        </authorList>
    </citation>
    <scope>NUCLEOTIDE SEQUENCE</scope>
    <source>
        <strain evidence="3">KI4</strain>
    </source>
</reference>
<dbReference type="Pfam" id="PF20429">
    <property type="entry name" value="Tab2-like_C"/>
    <property type="match status" value="1"/>
</dbReference>
<dbReference type="InterPro" id="IPR009472">
    <property type="entry name" value="Tab2-like"/>
</dbReference>
<comment type="caution">
    <text evidence="3">The sequence shown here is derived from an EMBL/GenBank/DDBJ whole genome shotgun (WGS) entry which is preliminary data.</text>
</comment>
<organism evidence="3 4">
    <name type="scientific">Waterburya agarophytonicola KI4</name>
    <dbReference type="NCBI Taxonomy" id="2874699"/>
    <lineage>
        <taxon>Bacteria</taxon>
        <taxon>Bacillati</taxon>
        <taxon>Cyanobacteriota</taxon>
        <taxon>Cyanophyceae</taxon>
        <taxon>Pleurocapsales</taxon>
        <taxon>Hyellaceae</taxon>
        <taxon>Waterburya</taxon>
        <taxon>Waterburya agarophytonicola</taxon>
    </lineage>
</organism>
<feature type="domain" description="RNA-binding protein Tab2/Atab2 C-terminal" evidence="2">
    <location>
        <begin position="118"/>
        <end position="277"/>
    </location>
</feature>
<dbReference type="EMBL" id="JADWDC010000104">
    <property type="protein sequence ID" value="MCC0179691.1"/>
    <property type="molecule type" value="Genomic_DNA"/>
</dbReference>
<name>A0A964BW71_9CYAN</name>
<keyword evidence="4" id="KW-1185">Reference proteome</keyword>
<dbReference type="PANTHER" id="PTHR34556">
    <property type="match status" value="1"/>
</dbReference>
<dbReference type="PANTHER" id="PTHR34556:SF2">
    <property type="entry name" value="PROTEIN TAB2 HOMOLOG, CHLOROPLASTIC"/>
    <property type="match status" value="1"/>
</dbReference>
<evidence type="ECO:0000313" key="4">
    <source>
        <dbReference type="Proteomes" id="UP000729733"/>
    </source>
</evidence>
<dbReference type="Pfam" id="PF06485">
    <property type="entry name" value="Tab2-like_N"/>
    <property type="match status" value="1"/>
</dbReference>
<proteinExistence type="predicted"/>
<protein>
    <submittedName>
        <fullName evidence="3">Tab2/Atab2 family RNA-binding protein</fullName>
    </submittedName>
</protein>
<dbReference type="GO" id="GO:0003723">
    <property type="term" value="F:RNA binding"/>
    <property type="evidence" value="ECO:0007669"/>
    <property type="project" value="InterPro"/>
</dbReference>
<dbReference type="InterPro" id="IPR046761">
    <property type="entry name" value="Tab2-like_C"/>
</dbReference>